<feature type="compositionally biased region" description="Polar residues" evidence="4">
    <location>
        <begin position="35"/>
        <end position="61"/>
    </location>
</feature>
<sequence>GDKTAGFHFVLLTDLAPLRETFRIKFPKDAILTTNNSLSGQSNITSAEMSLSEKSPENQLSLKKDDSGIFSEKSSSVFSDKSPNVNISDCDGSESVGEPDDNIVDEHELGHNNVQDDEFVRSVDNDCDDKFEDNKPCDKTYADNDNDVTDTKDCDRKKVKKQSHKSKLVDYDDSDASDKSDNDVDDIDSDKMTSEKGKRNYRKRKQTSDSETDSGSNDSKEEENANNSGQPVLLRHRPLTENTGNNVVTLSDLSSDSSSEDENKTQTKHDSDSEPEDTPVDITKFGPPKHRWKALFDLRNRESGYSPAQDSGRFARKVQGSLQMVQRFKLQYKMKRHEGCVNALNFNRNGTLLASGSDDLNIVVWNWIRNRPVLVYDSGHRSNVFQCKFMPFSGDCHVVSCARDGQVRLADLSSTGVCKGTKKLAQHRGAAHKLSVENDSPHIILSAGEDAVTFEIDLRLDKPNKLVTTKEADKKVSIYSIHSNPADSNEFCLGGRDHYVRVYDKRKINEAASENNMMKANVTCACYNYNGTDSASYIHRYQGHRNNQTVKGVNFYGPHSEFVVSGSDCGHIFLWDKDTENIVQRMEGDEGGVINVLEPHPHFPVLATSGLDSDVKIWAPTAEKPTELQGLKKAVKLNQREREEERTGEGGMVDGSMLWFIMHHLRQGRRQRARAARAARGEPDPDTDSSDTVSEDEEFSMGESDDSDDPRNQCNPSPRMAVDHRIK</sequence>
<reference evidence="5" key="1">
    <citation type="submission" date="2022-11" db="EMBL/GenBank/DDBJ databases">
        <title>Centuries of genome instability and evolution in soft-shell clam transmissible cancer (bioRxiv).</title>
        <authorList>
            <person name="Hart S.F.M."/>
            <person name="Yonemitsu M.A."/>
            <person name="Giersch R.M."/>
            <person name="Beal B.F."/>
            <person name="Arriagada G."/>
            <person name="Davis B.W."/>
            <person name="Ostrander E.A."/>
            <person name="Goff S.P."/>
            <person name="Metzger M.J."/>
        </authorList>
    </citation>
    <scope>NUCLEOTIDE SEQUENCE</scope>
    <source>
        <strain evidence="5">MELC-2E11</strain>
        <tissue evidence="5">Siphon/mantle</tissue>
    </source>
</reference>
<dbReference type="SMART" id="SM00320">
    <property type="entry name" value="WD40"/>
    <property type="match status" value="6"/>
</dbReference>
<gene>
    <name evidence="5" type="ORF">MAR_020872</name>
</gene>
<feature type="repeat" description="WD" evidence="3">
    <location>
        <begin position="334"/>
        <end position="366"/>
    </location>
</feature>
<dbReference type="InterPro" id="IPR036322">
    <property type="entry name" value="WD40_repeat_dom_sf"/>
</dbReference>
<feature type="region of interest" description="Disordered" evidence="4">
    <location>
        <begin position="35"/>
        <end position="286"/>
    </location>
</feature>
<dbReference type="InterPro" id="IPR045151">
    <property type="entry name" value="DCAF8"/>
</dbReference>
<evidence type="ECO:0000256" key="3">
    <source>
        <dbReference type="PROSITE-ProRule" id="PRU00221"/>
    </source>
</evidence>
<feature type="compositionally biased region" description="Basic and acidic residues" evidence="4">
    <location>
        <begin position="261"/>
        <end position="272"/>
    </location>
</feature>
<dbReference type="EMBL" id="CP111016">
    <property type="protein sequence ID" value="WAR05503.1"/>
    <property type="molecule type" value="Genomic_DNA"/>
</dbReference>
<dbReference type="PROSITE" id="PS50082">
    <property type="entry name" value="WD_REPEATS_2"/>
    <property type="match status" value="1"/>
</dbReference>
<feature type="compositionally biased region" description="Basic residues" evidence="4">
    <location>
        <begin position="157"/>
        <end position="166"/>
    </location>
</feature>
<evidence type="ECO:0000256" key="2">
    <source>
        <dbReference type="ARBA" id="ARBA00022737"/>
    </source>
</evidence>
<feature type="non-terminal residue" evidence="5">
    <location>
        <position position="1"/>
    </location>
</feature>
<accession>A0ABY7E690</accession>
<keyword evidence="6" id="KW-1185">Reference proteome</keyword>
<evidence type="ECO:0000256" key="1">
    <source>
        <dbReference type="ARBA" id="ARBA00022574"/>
    </source>
</evidence>
<dbReference type="PANTHER" id="PTHR15574:SF21">
    <property type="entry name" value="DDB1- AND CUL4-ASSOCIATED FACTOR 8"/>
    <property type="match status" value="1"/>
</dbReference>
<evidence type="ECO:0000313" key="5">
    <source>
        <dbReference type="EMBL" id="WAR05503.1"/>
    </source>
</evidence>
<evidence type="ECO:0000256" key="4">
    <source>
        <dbReference type="SAM" id="MobiDB-lite"/>
    </source>
</evidence>
<feature type="compositionally biased region" description="Polar residues" evidence="4">
    <location>
        <begin position="240"/>
        <end position="249"/>
    </location>
</feature>
<feature type="compositionally biased region" description="Basic and acidic residues" evidence="4">
    <location>
        <begin position="132"/>
        <end position="142"/>
    </location>
</feature>
<feature type="region of interest" description="Disordered" evidence="4">
    <location>
        <begin position="670"/>
        <end position="727"/>
    </location>
</feature>
<evidence type="ECO:0000313" key="6">
    <source>
        <dbReference type="Proteomes" id="UP001164746"/>
    </source>
</evidence>
<dbReference type="Gene3D" id="2.130.10.10">
    <property type="entry name" value="YVTN repeat-like/Quinoprotein amine dehydrogenase"/>
    <property type="match status" value="1"/>
</dbReference>
<dbReference type="InterPro" id="IPR015943">
    <property type="entry name" value="WD40/YVTN_repeat-like_dom_sf"/>
</dbReference>
<dbReference type="InterPro" id="IPR001680">
    <property type="entry name" value="WD40_rpt"/>
</dbReference>
<name>A0ABY7E690_MYAAR</name>
<dbReference type="SUPFAM" id="SSF50978">
    <property type="entry name" value="WD40 repeat-like"/>
    <property type="match status" value="1"/>
</dbReference>
<protein>
    <submittedName>
        <fullName evidence="5">DCAF8-like protein</fullName>
    </submittedName>
</protein>
<feature type="compositionally biased region" description="Acidic residues" evidence="4">
    <location>
        <begin position="684"/>
        <end position="708"/>
    </location>
</feature>
<organism evidence="5 6">
    <name type="scientific">Mya arenaria</name>
    <name type="common">Soft-shell clam</name>
    <dbReference type="NCBI Taxonomy" id="6604"/>
    <lineage>
        <taxon>Eukaryota</taxon>
        <taxon>Metazoa</taxon>
        <taxon>Spiralia</taxon>
        <taxon>Lophotrochozoa</taxon>
        <taxon>Mollusca</taxon>
        <taxon>Bivalvia</taxon>
        <taxon>Autobranchia</taxon>
        <taxon>Heteroconchia</taxon>
        <taxon>Euheterodonta</taxon>
        <taxon>Imparidentia</taxon>
        <taxon>Neoheterodontei</taxon>
        <taxon>Myida</taxon>
        <taxon>Myoidea</taxon>
        <taxon>Myidae</taxon>
        <taxon>Mya</taxon>
    </lineage>
</organism>
<dbReference type="Pfam" id="PF00400">
    <property type="entry name" value="WD40"/>
    <property type="match status" value="4"/>
</dbReference>
<keyword evidence="1 3" id="KW-0853">WD repeat</keyword>
<proteinExistence type="predicted"/>
<keyword evidence="2" id="KW-0677">Repeat</keyword>
<feature type="compositionally biased region" description="Basic and acidic residues" evidence="4">
    <location>
        <begin position="189"/>
        <end position="198"/>
    </location>
</feature>
<dbReference type="PANTHER" id="PTHR15574">
    <property type="entry name" value="WD REPEAT DOMAIN-CONTAINING FAMILY"/>
    <property type="match status" value="1"/>
</dbReference>
<feature type="compositionally biased region" description="Low complexity" evidence="4">
    <location>
        <begin position="68"/>
        <end position="82"/>
    </location>
</feature>
<dbReference type="PROSITE" id="PS50294">
    <property type="entry name" value="WD_REPEATS_REGION"/>
    <property type="match status" value="1"/>
</dbReference>
<dbReference type="Proteomes" id="UP001164746">
    <property type="component" value="Chromosome 5"/>
</dbReference>